<evidence type="ECO:0000313" key="3">
    <source>
        <dbReference type="EMBL" id="AQQ58867.1"/>
    </source>
</evidence>
<dbReference type="RefSeq" id="WP_077388009.1">
    <property type="nucleotide sequence ID" value="NZ_CP019645.1"/>
</dbReference>
<dbReference type="InterPro" id="IPR051199">
    <property type="entry name" value="LPS_LOS_Heptosyltrfase"/>
</dbReference>
<accession>A0A1Q2LFL2</accession>
<dbReference type="EMBL" id="CP019645">
    <property type="protein sequence ID" value="AQQ58867.1"/>
    <property type="molecule type" value="Genomic_DNA"/>
</dbReference>
<keyword evidence="2" id="KW-0808">Transferase</keyword>
<gene>
    <name evidence="3" type="ORF">XJ32_00770</name>
</gene>
<organism evidence="3 4">
    <name type="scientific">Helicobacter bilis</name>
    <dbReference type="NCBI Taxonomy" id="37372"/>
    <lineage>
        <taxon>Bacteria</taxon>
        <taxon>Pseudomonadati</taxon>
        <taxon>Campylobacterota</taxon>
        <taxon>Epsilonproteobacteria</taxon>
        <taxon>Campylobacterales</taxon>
        <taxon>Helicobacteraceae</taxon>
        <taxon>Helicobacter</taxon>
    </lineage>
</organism>
<dbReference type="Proteomes" id="UP000188298">
    <property type="component" value="Chromosome"/>
</dbReference>
<evidence type="ECO:0008006" key="5">
    <source>
        <dbReference type="Google" id="ProtNLM"/>
    </source>
</evidence>
<reference evidence="3 4" key="1">
    <citation type="submission" date="2017-02" db="EMBL/GenBank/DDBJ databases">
        <title>Whole genome sequencing of Helicobacter bilis strain AAQJH.</title>
        <authorList>
            <person name="Conlan S."/>
            <person name="Thomas P.J."/>
            <person name="Mullikin J."/>
            <person name="Palmore T.N."/>
            <person name="Frank K.M."/>
            <person name="Segre J.A."/>
        </authorList>
    </citation>
    <scope>NUCLEOTIDE SEQUENCE [LARGE SCALE GENOMIC DNA]</scope>
    <source>
        <strain evidence="3 4">AAQJH</strain>
    </source>
</reference>
<dbReference type="Pfam" id="PF01075">
    <property type="entry name" value="Glyco_transf_9"/>
    <property type="match status" value="1"/>
</dbReference>
<dbReference type="GO" id="GO:0005829">
    <property type="term" value="C:cytosol"/>
    <property type="evidence" value="ECO:0007669"/>
    <property type="project" value="TreeGrafter"/>
</dbReference>
<dbReference type="SUPFAM" id="SSF53756">
    <property type="entry name" value="UDP-Glycosyltransferase/glycogen phosphorylase"/>
    <property type="match status" value="1"/>
</dbReference>
<dbReference type="CDD" id="cd03789">
    <property type="entry name" value="GT9_LPS_heptosyltransferase"/>
    <property type="match status" value="1"/>
</dbReference>
<name>A0A1Q2LFL2_9HELI</name>
<dbReference type="GO" id="GO:0008713">
    <property type="term" value="F:ADP-heptose-lipopolysaccharide heptosyltransferase activity"/>
    <property type="evidence" value="ECO:0007669"/>
    <property type="project" value="TreeGrafter"/>
</dbReference>
<evidence type="ECO:0000256" key="1">
    <source>
        <dbReference type="ARBA" id="ARBA00022676"/>
    </source>
</evidence>
<dbReference type="KEGG" id="hbl:XJ32_00770"/>
<dbReference type="AlphaFoldDB" id="A0A1Q2LFL2"/>
<dbReference type="PANTHER" id="PTHR30160:SF7">
    <property type="entry name" value="ADP-HEPTOSE--LPS HEPTOSYLTRANSFERASE 2"/>
    <property type="match status" value="1"/>
</dbReference>
<protein>
    <recommendedName>
        <fullName evidence="5">Glycosyltransferase family 9 protein</fullName>
    </recommendedName>
</protein>
<dbReference type="GO" id="GO:0009244">
    <property type="term" value="P:lipopolysaccharide core region biosynthetic process"/>
    <property type="evidence" value="ECO:0007669"/>
    <property type="project" value="TreeGrafter"/>
</dbReference>
<dbReference type="InterPro" id="IPR002201">
    <property type="entry name" value="Glyco_trans_9"/>
</dbReference>
<dbReference type="Gene3D" id="3.40.50.2000">
    <property type="entry name" value="Glycogen Phosphorylase B"/>
    <property type="match status" value="2"/>
</dbReference>
<sequence length="393" mass="45144">MRYILIKLPNWLGDTMMLTPTIACIRRFFPQAKIILVGNALSVSLFNTNKTFIKIFTDKSKQKKGIINRIRETTKLAGEVNSYLHENNITLDCAITTQNNFFSAFLLSKIAVKKRIGYGDKNAFGMRKFLLTHIVKYTSGRPPLCTHQVLSYIHLLLPILPHSFFKDCKLDSKSVHYNPLASRVQNMLYNEAKDLQLYLPFTEKKSKKKIIAISTSASYGDSKMWLISHFIEVIVDFIHKGYNVRIYGAKDDIERNAQIEKSVKEALKESDYERLENLSGKTSMQELIQSLSECRLYIGNDSGTTHIARALNLPSIIIFGPMPFSWCSPWSVLETEKRGEYYITENTISIQKDLSCVPCKQKTCPLKHHNCMRLITPQEVLDLGYKLLELEFY</sequence>
<dbReference type="PANTHER" id="PTHR30160">
    <property type="entry name" value="TETRAACYLDISACCHARIDE 4'-KINASE-RELATED"/>
    <property type="match status" value="1"/>
</dbReference>
<evidence type="ECO:0000256" key="2">
    <source>
        <dbReference type="ARBA" id="ARBA00022679"/>
    </source>
</evidence>
<keyword evidence="1" id="KW-0328">Glycosyltransferase</keyword>
<proteinExistence type="predicted"/>
<evidence type="ECO:0000313" key="4">
    <source>
        <dbReference type="Proteomes" id="UP000188298"/>
    </source>
</evidence>